<dbReference type="AlphaFoldDB" id="A0A8R1HU22"/>
<dbReference type="GO" id="GO:0034707">
    <property type="term" value="C:chloride channel complex"/>
    <property type="evidence" value="ECO:0007669"/>
    <property type="project" value="UniProtKB-KW"/>
</dbReference>
<dbReference type="InterPro" id="IPR000615">
    <property type="entry name" value="Bestrophin"/>
</dbReference>
<reference evidence="7" key="2">
    <citation type="submission" date="2022-06" db="UniProtKB">
        <authorList>
            <consortium name="EnsemblMetazoa"/>
        </authorList>
    </citation>
    <scope>IDENTIFICATION</scope>
    <source>
        <strain evidence="7">DF5081</strain>
    </source>
</reference>
<keyword evidence="3 6" id="KW-1133">Transmembrane helix</keyword>
<dbReference type="Proteomes" id="UP000005237">
    <property type="component" value="Unassembled WGS sequence"/>
</dbReference>
<evidence type="ECO:0000313" key="7">
    <source>
        <dbReference type="EnsemblMetazoa" id="CJA08840.1"/>
    </source>
</evidence>
<dbReference type="PANTHER" id="PTHR10736:SF58">
    <property type="entry name" value="BESTROPHIN HOMOLOG-RELATED"/>
    <property type="match status" value="1"/>
</dbReference>
<evidence type="ECO:0000256" key="1">
    <source>
        <dbReference type="ARBA" id="ARBA00004141"/>
    </source>
</evidence>
<keyword evidence="8" id="KW-1185">Reference proteome</keyword>
<keyword evidence="6" id="KW-0869">Chloride channel</keyword>
<evidence type="ECO:0000256" key="5">
    <source>
        <dbReference type="ARBA" id="ARBA00034769"/>
    </source>
</evidence>
<keyword evidence="6" id="KW-0813">Transport</keyword>
<evidence type="ECO:0000256" key="3">
    <source>
        <dbReference type="ARBA" id="ARBA00022989"/>
    </source>
</evidence>
<evidence type="ECO:0000313" key="8">
    <source>
        <dbReference type="Proteomes" id="UP000005237"/>
    </source>
</evidence>
<accession>A0A8R1HU22</accession>
<keyword evidence="6" id="KW-0406">Ion transport</keyword>
<keyword evidence="4 6" id="KW-0472">Membrane</keyword>
<comment type="subcellular location">
    <subcellularLocation>
        <location evidence="6">Cell membrane</location>
        <topology evidence="6">Multi-pass membrane protein</topology>
    </subcellularLocation>
    <subcellularLocation>
        <location evidence="1">Membrane</location>
        <topology evidence="1">Multi-pass membrane protein</topology>
    </subcellularLocation>
</comment>
<keyword evidence="2 6" id="KW-0812">Transmembrane</keyword>
<keyword evidence="6" id="KW-1003">Cell membrane</keyword>
<protein>
    <recommendedName>
        <fullName evidence="6">Bestrophin homolog</fullName>
    </recommendedName>
</protein>
<feature type="transmembrane region" description="Helical" evidence="6">
    <location>
        <begin position="186"/>
        <end position="203"/>
    </location>
</feature>
<keyword evidence="6" id="KW-0868">Chloride</keyword>
<dbReference type="GO" id="GO:0005886">
    <property type="term" value="C:plasma membrane"/>
    <property type="evidence" value="ECO:0007669"/>
    <property type="project" value="UniProtKB-SubCell"/>
</dbReference>
<organism evidence="7 8">
    <name type="scientific">Caenorhabditis japonica</name>
    <dbReference type="NCBI Taxonomy" id="281687"/>
    <lineage>
        <taxon>Eukaryota</taxon>
        <taxon>Metazoa</taxon>
        <taxon>Ecdysozoa</taxon>
        <taxon>Nematoda</taxon>
        <taxon>Chromadorea</taxon>
        <taxon>Rhabditida</taxon>
        <taxon>Rhabditina</taxon>
        <taxon>Rhabditomorpha</taxon>
        <taxon>Rhabditoidea</taxon>
        <taxon>Rhabditidae</taxon>
        <taxon>Peloderinae</taxon>
        <taxon>Caenorhabditis</taxon>
    </lineage>
</organism>
<proteinExistence type="inferred from homology"/>
<keyword evidence="6" id="KW-0407">Ion channel</keyword>
<sequence>MWIYVRVVNLSALCSCAIQVGNLVRGNGEEVRLVRRTVIRYLVLSQVMLFRDISMRVRRRFPNFESLIDGGFLFEEELDKIQSFKFDYNKYWMPVNWAMALLCRHTFSEANPTKQYIDSAPTLNQILGVIRDYRLTLDTLNKFDMVPIPIAYPQVVFLAVRVYFVICLFSRQFAIHDGTRDQQENLVFPVMTILEFVFFVGWMKVAEALLNPLGEDDDDLECNWLIDKNIATGMAIVDEHYDDVPSLRLDVFADPTWQPVYSEDSVPEESHSLPRGSVANVELPGAHERVKMIHVDANREPIHKTSEVGGLRRKITTAFVRQRANSVQPMNLVVPGENEAKLSNASYIPSPRTPHGATVSNNNQFLFNTTNLSRLDEEAEYKDLEIPDLQIRRKS</sequence>
<dbReference type="InterPro" id="IPR021134">
    <property type="entry name" value="Bestrophin-like"/>
</dbReference>
<name>A0A8R1HU22_CAEJA</name>
<comment type="function">
    <text evidence="6">Forms chloride channels.</text>
</comment>
<evidence type="ECO:0000256" key="2">
    <source>
        <dbReference type="ARBA" id="ARBA00022692"/>
    </source>
</evidence>
<dbReference type="GO" id="GO:0005254">
    <property type="term" value="F:chloride channel activity"/>
    <property type="evidence" value="ECO:0007669"/>
    <property type="project" value="UniProtKB-KW"/>
</dbReference>
<comment type="similarity">
    <text evidence="5 6">Belongs to the anion channel-forming bestrophin (TC 1.A.46) family. Calcium-sensitive chloride channel subfamily.</text>
</comment>
<feature type="transmembrane region" description="Helical" evidence="6">
    <location>
        <begin position="151"/>
        <end position="174"/>
    </location>
</feature>
<dbReference type="Pfam" id="PF01062">
    <property type="entry name" value="Bestrophin"/>
    <property type="match status" value="1"/>
</dbReference>
<evidence type="ECO:0000256" key="6">
    <source>
        <dbReference type="RuleBase" id="RU363126"/>
    </source>
</evidence>
<reference evidence="8" key="1">
    <citation type="submission" date="2010-08" db="EMBL/GenBank/DDBJ databases">
        <authorList>
            <consortium name="Caenorhabditis japonica Sequencing Consortium"/>
            <person name="Wilson R.K."/>
        </authorList>
    </citation>
    <scope>NUCLEOTIDE SEQUENCE [LARGE SCALE GENOMIC DNA]</scope>
    <source>
        <strain evidence="8">DF5081</strain>
    </source>
</reference>
<evidence type="ECO:0000256" key="4">
    <source>
        <dbReference type="ARBA" id="ARBA00023136"/>
    </source>
</evidence>
<dbReference type="EnsemblMetazoa" id="CJA08840.1">
    <property type="protein sequence ID" value="CJA08840.1"/>
    <property type="gene ID" value="WBGene00128043"/>
</dbReference>
<dbReference type="PANTHER" id="PTHR10736">
    <property type="entry name" value="BESTROPHIN"/>
    <property type="match status" value="1"/>
</dbReference>